<dbReference type="PROSITE" id="PS50853">
    <property type="entry name" value="FN3"/>
    <property type="match status" value="2"/>
</dbReference>
<dbReference type="SMART" id="SM00060">
    <property type="entry name" value="FN3"/>
    <property type="match status" value="3"/>
</dbReference>
<dbReference type="Pfam" id="PF12245">
    <property type="entry name" value="Big_3_2"/>
    <property type="match status" value="2"/>
</dbReference>
<feature type="domain" description="Fibronectin type-III" evidence="1">
    <location>
        <begin position="3065"/>
        <end position="3151"/>
    </location>
</feature>
<proteinExistence type="predicted"/>
<organism evidence="3">
    <name type="scientific">Aureimonas altamirensis</name>
    <dbReference type="NCBI Taxonomy" id="370622"/>
    <lineage>
        <taxon>Bacteria</taxon>
        <taxon>Pseudomonadati</taxon>
        <taxon>Pseudomonadota</taxon>
        <taxon>Alphaproteobacteria</taxon>
        <taxon>Hyphomicrobiales</taxon>
        <taxon>Aurantimonadaceae</taxon>
        <taxon>Aureimonas</taxon>
    </lineage>
</organism>
<dbReference type="InterPro" id="IPR017853">
    <property type="entry name" value="GH"/>
</dbReference>
<accession>A0A0P0YW41</accession>
<dbReference type="Gene3D" id="3.20.20.80">
    <property type="entry name" value="Glycosidases"/>
    <property type="match status" value="3"/>
</dbReference>
<dbReference type="CDD" id="cd00063">
    <property type="entry name" value="FN3"/>
    <property type="match status" value="2"/>
</dbReference>
<sequence>MSDISLTLDDIINLQRKQSVTLVRAEHGELATGTRLELWRDNVRVRSVVVGSNASSTTFSLSGADWGADGTRTFKVRTIAPGTGVASAWSASETVLVDTRPPSRPTVLSVSGDNKVNASEQSADIPVVISHEAAVSGTTMDILMDGALVKTVTLQAGARSTTVDLPAALFQQVSSFDISARLIDSAANASPVSSARSVQVVTQTPAGVAMPVLAGDNIVSAAERATVTTVSIQHASTLGGGKLEIWRDGALLKSVSIAANATSTTVRLSGGDWGADGNHVFEARVVDSAGNPGDFGGSQTVRVDTTPPQAPTFSAIAGDGFVNVAEATQGAGFTIAHEAAGAGDKLELYRDRVLIRTIDLDVGASSTSVTLLAGEWGTEGAHMLRARVVDAAGNVGAWSTNASYSADTATPAAAELPVIAGDDQVSAAEKAQSTAVIVRHGLAMSGSRVELMRDDVVVKTVTLAAAASSTSISLTGADWGSDGVHAFKARLIDAAGNEGEWSAVRSVSVASTLPEAPVLGVFAGDGMVNAAERIAASTLSISHDAASAGAQLELYRGSTLVRRVTMTTGATSTNLQLSGMDWGADGPAAFTARIVDAYGNASEASAVSNVLVDTRGPLAATLPSITGDNKITLAEKQANVTIAVGHEAATAGSVLQLYRDGTLWKTVAPVAGATTSSIVVAPADWGTPGTVALKARLVDTAGNEGAWSVEQRVSVAGALPAAVTLATVASDGVVNAEERRSVTLWQVGHEAALSGAVIQLYRDDVLVKSVTAGAGSTSTAIPMSGAEWGADGQHQFKARMVDPTGGAGDWSVLSSIRVDTSPPAAVVVPIIAGDDRINAVEKAAGVPLVIPHELAQPGSMLQIYRDGVELRTVALSDASVSTTVTLLAEDVGADGVHVFKFRLVDGAGNLGAWSSERRVLVDTAADAAPIIETVAGDDYVNVLEKTNVRFITVSHEAAASGTTLSLYRDGGLLKTVVPAYAATSTRIAVNAADWGADGAHVFTAKLIDAAGNQSDLSAERHVTVLTGTPLAPVLPILGTDAIVSAAEKAASSMVSVTHGAMSEGATLELYRDGVRVKTVQVAAEATATDLAMSGSDWGSDGFHGFKVRIVDVAGNVSQFSTEQRVSIDTIAPLAAVMTAVGDGNVNAAEKLGSTIVRISHEAATAGSVVQLWRDGDIVRSVSVSAGVRATAITLTGSDWGSDGEHTFKARLVDGAGNVGAWSGVQVVTVASSAPGAVTWGPLATDGMVNAAERVAGVDVAIGHDAAALGARIEIYRDDRLVKLVALATGATSTTVSLAAGEWGSEGTHVFKARMVDGSGNAGAWSEVRSVLVDSLAPAASSILSIANSGSVGAVELAAVSHATVRHDVATAGSMLELYNGDTLFKRYDMTVGTTQTTVDIDPAEWGPDGIYTFKARVVDAAGNAGAFSFSKTVTVALPTTLSGLSDGVVNGTERMQTSSAIVSHTALGAGWTVELYRDSTLVTTAPVVSGSTSTAIPVTNSDWGTEGTHSFTARLVSPASVFRTTAARDVIVDYTAPDAASLALGVIAGDDTVTAIERQQSADAIVTHAAAESGERLNLYRDGVLVKSIAVTAGSTSTALSFAESDWGSNGAHAFTVGLMDAAGNVSVQSAARTVTVNPAATLLDISAAAVRNTSALLVWDRYTPTQAGHSVAYRIYNGATLLGETTDLAFNVQGLTASTDYVLSVKVVEQGVLTNLGEQIAFQTAASSWWDIPQVYSPYIDVGIGPVTYNNHLKIIEQSGLKAVTLGFLVLKPAGWIDADHASQVTSAGVPTGNTNGLRWGESNTTVFPSDMITETVSVKAMIAELQSKNIDVTIALGGFSGSEPALYETNVDKLTAIYQSIIDEYGIKHLDIDIEGASLNSLESGAYHGFYPQAYLNQTHLNRIEALKAIKEANPGVSISFTVPVLPSGMLPNAVALMQMVKDEGFDLDVLNIMAMDYGTGDPDQGRNAVEAARNTIAQLRGLGLATKVGITPMIGINDVISEVFTLEDAREVLEFAKDNPDIASLGIWSLGRDLPSDPGSNGFTQDDVTPNGSAIVDQTRYEFSGIFNQLSNAGAGYNPASGLTVLGVVSGNDIVGSAESTATTQVTANFPAAVAGSQLQVIRDGIVVKTLALAAGSTSRDIALSGADWGAEGVHLFSVRVVNGSGATLSTSAPRAVTVDKTAPTAPVIGQQAGDDAVGSQEASSGLAFTFTHAIADAGTKARIFRDGVLVKTVTLATDSTETQVMLYGSDWGAVGTAASPSFTVQLIDAAGNASAASAGHTVAVSKYATLQNWDAGKNYPYNSTVQGSQPFYVLHEGVVYRTKWYASLGEEPGTISDPSSNPWEVVETLQTNPQPQGLRILPTALADTSVMLMWDAHAASSSGAAVTYKIYKGSDLLTTTANLSYKVTGLTASTAYQFSVHVAENGTETQVAESVSVQTTAYPLWDIAQYYSPYIDMGLGKSQGQLEALTTSNAKHVTLAFLVLKPDGWVNSDTAAAVDANGNPTGVTHGLRWGEGNTSIFPDDKTSNGSTTIKALIQQLQGRGIDVTIGLGGFSGSEPALFVTDVQALTAMYQSVLDTYGVKHLDIDIEGASLNSVESGGYHGFYHQAYLNQTHLNRIEALKAIKAANPDVTISYTIPITPDGMLPNAVALMQMVKDHGLNLDVVNIMAMDYGAGDWGHRGDQGRNAIDAARNTIAQLRQIGLASKVGITPMIGINDVQTEIFTLQDAQELLAFAKDNPDVASLGIWSLGRDETGTVGQLTVGGSGITQDPYGFTTIFEGITDTGAGYDTHSGLTIVNTLSSDDIVNAAEKTSGVSFTVSHAAAVAGSVVKVYRDGVLIKSVTASAGTNQTVVTLSGSDFGSIDGDYTFAASLVSNGVEGTRSTLHHVTIDTVAPSAPVIAAVSGDHKVVGGEGASGIPVSFSHGAASAGSKLDIYKDGTLIRTVTLLAGTTQTSVSLYAGDLGLATESNTTIALTAKVRDLAGNIGGTSATESVIVQKYAFVKPWTDAVGAYPGGGLYATYEGQVYKTKWYPSDYTPPSASSEWTLVGPLYSDPAVPNAPTRVYATGISQTGAFVMWDKALIPGTGTVSGYDIFVDGTKVGSATDTQFALTGLTAAHTYSVTVVAKDETGSSVASTPLSVVTRSTPVPDIAQTYTMVADVSRTDTDVTNFIGHSSSMSTSYIHNHVENSGNTIVWAGGTSALIGVGGQDRWMNYGASGTGETTGQSQISEYRSSGAKPVILSFARDTSDSTSDLALGYSTSSALLPQLSYLTSRYSSNYVDFTFWSSDLNAYAANASKHTVRDVALRDLDAQKSDALHISYTVETSTTGLTAGAIQMLQGAHANGVKLDVLNILAADYWGSGSGIDMGRTAIDVALDAMQKLDSVGYTDTKVGILVRAGANGGGGTFSIDDAQQIYAFAKENPHISGIGLLNPYQENNYNYSNIFNNL</sequence>
<name>A0A0P0YW41_9HYPH</name>
<protein>
    <submittedName>
        <fullName evidence="3">Type III fibronectin</fullName>
    </submittedName>
</protein>
<feature type="domain" description="GH18" evidence="2">
    <location>
        <begin position="2449"/>
        <end position="2769"/>
    </location>
</feature>
<dbReference type="PANTHER" id="PTHR42976:SF1">
    <property type="entry name" value="GH18 DOMAIN-CONTAINING PROTEIN-RELATED"/>
    <property type="match status" value="1"/>
</dbReference>
<dbReference type="SUPFAM" id="SSF51445">
    <property type="entry name" value="(Trans)glycosidases"/>
    <property type="match status" value="2"/>
</dbReference>
<dbReference type="PANTHER" id="PTHR42976">
    <property type="entry name" value="BIFUNCTIONAL CHITINASE/LYSOZYME-RELATED"/>
    <property type="match status" value="1"/>
</dbReference>
<dbReference type="InterPro" id="IPR036116">
    <property type="entry name" value="FN3_sf"/>
</dbReference>
<feature type="domain" description="Fibronectin type-III" evidence="1">
    <location>
        <begin position="2358"/>
        <end position="2447"/>
    </location>
</feature>
<evidence type="ECO:0000259" key="1">
    <source>
        <dbReference type="PROSITE" id="PS50853"/>
    </source>
</evidence>
<evidence type="ECO:0000259" key="2">
    <source>
        <dbReference type="PROSITE" id="PS51910"/>
    </source>
</evidence>
<evidence type="ECO:0000313" key="3">
    <source>
        <dbReference type="EMBL" id="BAT25730.1"/>
    </source>
</evidence>
<dbReference type="InterPro" id="IPR022038">
    <property type="entry name" value="Ig-like_bact"/>
</dbReference>
<dbReference type="InterPro" id="IPR001223">
    <property type="entry name" value="Glyco_hydro18_cat"/>
</dbReference>
<dbReference type="Pfam" id="PF00041">
    <property type="entry name" value="fn3"/>
    <property type="match status" value="2"/>
</dbReference>
<dbReference type="SUPFAM" id="SSF49265">
    <property type="entry name" value="Fibronectin type III"/>
    <property type="match status" value="1"/>
</dbReference>
<dbReference type="GO" id="GO:0005975">
    <property type="term" value="P:carbohydrate metabolic process"/>
    <property type="evidence" value="ECO:0007669"/>
    <property type="project" value="InterPro"/>
</dbReference>
<dbReference type="EMBL" id="LC066370">
    <property type="protein sequence ID" value="BAT25730.1"/>
    <property type="molecule type" value="Genomic_DNA"/>
</dbReference>
<dbReference type="InterPro" id="IPR003961">
    <property type="entry name" value="FN3_dom"/>
</dbReference>
<dbReference type="PROSITE" id="PS51910">
    <property type="entry name" value="GH18_2"/>
    <property type="match status" value="1"/>
</dbReference>
<dbReference type="RefSeq" id="WP_082646712.1">
    <property type="nucleotide sequence ID" value="NZ_BBWQ01000001.1"/>
</dbReference>
<reference evidence="3" key="1">
    <citation type="journal article" date="2015" name="Proc. Natl. Acad. Sci. U.S.A.">
        <title>Bacterial clade with the ribosomal RNA operon on a small plasmid rather than the chromosome.</title>
        <authorList>
            <person name="Anda M."/>
            <person name="Ohtsubo Y."/>
            <person name="Okubo T."/>
            <person name="Sugawara M."/>
            <person name="Nagata Y."/>
            <person name="Tsuda M."/>
            <person name="Minamisawa K."/>
            <person name="Mitsui H."/>
        </authorList>
    </citation>
    <scope>NUCLEOTIDE SEQUENCE</scope>
    <source>
        <strain evidence="3">DSM 21988</strain>
    </source>
</reference>
<dbReference type="InterPro" id="IPR013783">
    <property type="entry name" value="Ig-like_fold"/>
</dbReference>
<dbReference type="InterPro" id="IPR052750">
    <property type="entry name" value="GH18_Chitinase"/>
</dbReference>
<dbReference type="Gene3D" id="2.60.40.10">
    <property type="entry name" value="Immunoglobulins"/>
    <property type="match status" value="11"/>
</dbReference>